<protein>
    <submittedName>
        <fullName evidence="10">Sugar transporter</fullName>
    </submittedName>
</protein>
<evidence type="ECO:0000256" key="1">
    <source>
        <dbReference type="ARBA" id="ARBA00004141"/>
    </source>
</evidence>
<feature type="transmembrane region" description="Helical" evidence="8">
    <location>
        <begin position="286"/>
        <end position="308"/>
    </location>
</feature>
<organism evidence="10 11">
    <name type="scientific">Fusarium albosuccineum</name>
    <dbReference type="NCBI Taxonomy" id="1237068"/>
    <lineage>
        <taxon>Eukaryota</taxon>
        <taxon>Fungi</taxon>
        <taxon>Dikarya</taxon>
        <taxon>Ascomycota</taxon>
        <taxon>Pezizomycotina</taxon>
        <taxon>Sordariomycetes</taxon>
        <taxon>Hypocreomycetidae</taxon>
        <taxon>Hypocreales</taxon>
        <taxon>Nectriaceae</taxon>
        <taxon>Fusarium</taxon>
        <taxon>Fusarium decemcellulare species complex</taxon>
    </lineage>
</organism>
<keyword evidence="6 8" id="KW-0472">Membrane</keyword>
<evidence type="ECO:0000259" key="9">
    <source>
        <dbReference type="PROSITE" id="PS50850"/>
    </source>
</evidence>
<evidence type="ECO:0000313" key="11">
    <source>
        <dbReference type="Proteomes" id="UP000554235"/>
    </source>
</evidence>
<dbReference type="EMBL" id="JAADYS010001187">
    <property type="protein sequence ID" value="KAF4464457.1"/>
    <property type="molecule type" value="Genomic_DNA"/>
</dbReference>
<name>A0A8H4LAE3_9HYPO</name>
<dbReference type="InterPro" id="IPR050360">
    <property type="entry name" value="MFS_Sugar_Transporters"/>
</dbReference>
<dbReference type="NCBIfam" id="TIGR00879">
    <property type="entry name" value="SP"/>
    <property type="match status" value="1"/>
</dbReference>
<feature type="transmembrane region" description="Helical" evidence="8">
    <location>
        <begin position="328"/>
        <end position="346"/>
    </location>
</feature>
<sequence>MNSSLSQPQGFFKNYRVSPQTLKRISIIRITDANRLPGYDVGVMGGLLPFQSFKQDFGLPTESSGFADGKVAEVSSNVVSLLTAGCCVGAVSAAIANDRYGRRYSLMAYSVLFLLGAALQTGTPRDLKYLYAGRVIAGLGVGGMSPITPVFVAETAPADVRGRVTGLFQGFLVLGSTIAYWLNYGIERGMSVSSAQWRIPLGVQMIPAFFLFVGLIPLKESPRWLAEKGRDGQALASLAYIRNMPIDSHEVSREFVEIKTSLSEEEGKQRDATWRECLKPGVRNRFALIFALMVCQQLTGTNSIGYYAPQIFQTVGLSGADASLFATGIYGIVKLVFTAVSLLFIIDKIGRRWAHAAGGTWMSAMMFILASVLATHPPKEGEGVSSASIAMCVLIYLYVIAYTGSWNEI</sequence>
<dbReference type="GO" id="GO:0005351">
    <property type="term" value="F:carbohydrate:proton symporter activity"/>
    <property type="evidence" value="ECO:0007669"/>
    <property type="project" value="TreeGrafter"/>
</dbReference>
<dbReference type="PROSITE" id="PS00217">
    <property type="entry name" value="SUGAR_TRANSPORT_2"/>
    <property type="match status" value="1"/>
</dbReference>
<dbReference type="Gene3D" id="1.20.1250.20">
    <property type="entry name" value="MFS general substrate transporter like domains"/>
    <property type="match status" value="1"/>
</dbReference>
<keyword evidence="3 7" id="KW-0813">Transport</keyword>
<accession>A0A8H4LAE3</accession>
<evidence type="ECO:0000313" key="10">
    <source>
        <dbReference type="EMBL" id="KAF4464457.1"/>
    </source>
</evidence>
<dbReference type="InterPro" id="IPR003663">
    <property type="entry name" value="Sugar/inositol_transpt"/>
</dbReference>
<evidence type="ECO:0000256" key="8">
    <source>
        <dbReference type="SAM" id="Phobius"/>
    </source>
</evidence>
<dbReference type="PROSITE" id="PS50850">
    <property type="entry name" value="MFS"/>
    <property type="match status" value="1"/>
</dbReference>
<keyword evidence="11" id="KW-1185">Reference proteome</keyword>
<evidence type="ECO:0000256" key="7">
    <source>
        <dbReference type="RuleBase" id="RU003346"/>
    </source>
</evidence>
<dbReference type="AlphaFoldDB" id="A0A8H4LAE3"/>
<evidence type="ECO:0000256" key="5">
    <source>
        <dbReference type="ARBA" id="ARBA00022989"/>
    </source>
</evidence>
<dbReference type="PROSITE" id="PS00216">
    <property type="entry name" value="SUGAR_TRANSPORT_1"/>
    <property type="match status" value="1"/>
</dbReference>
<evidence type="ECO:0000256" key="6">
    <source>
        <dbReference type="ARBA" id="ARBA00023136"/>
    </source>
</evidence>
<feature type="transmembrane region" description="Helical" evidence="8">
    <location>
        <begin position="78"/>
        <end position="97"/>
    </location>
</feature>
<dbReference type="PANTHER" id="PTHR48022:SF23">
    <property type="entry name" value="MAJOR FACILITATOR SUPERFAMILY (MFS) PROFILE DOMAIN-CONTAINING PROTEIN"/>
    <property type="match status" value="1"/>
</dbReference>
<comment type="similarity">
    <text evidence="2 7">Belongs to the major facilitator superfamily. Sugar transporter (TC 2.A.1.1) family.</text>
</comment>
<keyword evidence="4 8" id="KW-0812">Transmembrane</keyword>
<feature type="transmembrane region" description="Helical" evidence="8">
    <location>
        <begin position="129"/>
        <end position="152"/>
    </location>
</feature>
<dbReference type="PRINTS" id="PR00171">
    <property type="entry name" value="SUGRTRNSPORT"/>
</dbReference>
<comment type="subcellular location">
    <subcellularLocation>
        <location evidence="1">Membrane</location>
        <topology evidence="1">Multi-pass membrane protein</topology>
    </subcellularLocation>
</comment>
<feature type="domain" description="Major facilitator superfamily (MFS) profile" evidence="9">
    <location>
        <begin position="26"/>
        <end position="409"/>
    </location>
</feature>
<dbReference type="InterPro" id="IPR005828">
    <property type="entry name" value="MFS_sugar_transport-like"/>
</dbReference>
<dbReference type="Pfam" id="PF00083">
    <property type="entry name" value="Sugar_tr"/>
    <property type="match status" value="1"/>
</dbReference>
<keyword evidence="10" id="KW-0762">Sugar transport</keyword>
<dbReference type="PANTHER" id="PTHR48022">
    <property type="entry name" value="PLASTIDIC GLUCOSE TRANSPORTER 4"/>
    <property type="match status" value="1"/>
</dbReference>
<feature type="transmembrane region" description="Helical" evidence="8">
    <location>
        <begin position="164"/>
        <end position="182"/>
    </location>
</feature>
<feature type="transmembrane region" description="Helical" evidence="8">
    <location>
        <begin position="197"/>
        <end position="218"/>
    </location>
</feature>
<feature type="transmembrane region" description="Helical" evidence="8">
    <location>
        <begin position="386"/>
        <end position="404"/>
    </location>
</feature>
<gene>
    <name evidence="10" type="ORF">FALBO_8700</name>
</gene>
<feature type="transmembrane region" description="Helical" evidence="8">
    <location>
        <begin position="353"/>
        <end position="374"/>
    </location>
</feature>
<dbReference type="InterPro" id="IPR020846">
    <property type="entry name" value="MFS_dom"/>
</dbReference>
<comment type="caution">
    <text evidence="10">The sequence shown here is derived from an EMBL/GenBank/DDBJ whole genome shotgun (WGS) entry which is preliminary data.</text>
</comment>
<feature type="transmembrane region" description="Helical" evidence="8">
    <location>
        <begin position="104"/>
        <end position="123"/>
    </location>
</feature>
<reference evidence="10 11" key="1">
    <citation type="submission" date="2020-01" db="EMBL/GenBank/DDBJ databases">
        <title>Identification and distribution of gene clusters putatively required for synthesis of sphingolipid metabolism inhibitors in phylogenetically diverse species of the filamentous fungus Fusarium.</title>
        <authorList>
            <person name="Kim H.-S."/>
            <person name="Busman M."/>
            <person name="Brown D.W."/>
            <person name="Divon H."/>
            <person name="Uhlig S."/>
            <person name="Proctor R.H."/>
        </authorList>
    </citation>
    <scope>NUCLEOTIDE SEQUENCE [LARGE SCALE GENOMIC DNA]</scope>
    <source>
        <strain evidence="10 11">NRRL 20459</strain>
    </source>
</reference>
<evidence type="ECO:0000256" key="2">
    <source>
        <dbReference type="ARBA" id="ARBA00010992"/>
    </source>
</evidence>
<evidence type="ECO:0000256" key="4">
    <source>
        <dbReference type="ARBA" id="ARBA00022692"/>
    </source>
</evidence>
<dbReference type="SUPFAM" id="SSF103473">
    <property type="entry name" value="MFS general substrate transporter"/>
    <property type="match status" value="1"/>
</dbReference>
<evidence type="ECO:0000256" key="3">
    <source>
        <dbReference type="ARBA" id="ARBA00022448"/>
    </source>
</evidence>
<proteinExistence type="inferred from homology"/>
<dbReference type="InterPro" id="IPR005829">
    <property type="entry name" value="Sugar_transporter_CS"/>
</dbReference>
<keyword evidence="5 8" id="KW-1133">Transmembrane helix</keyword>
<dbReference type="OrthoDB" id="508119at2759"/>
<dbReference type="GO" id="GO:0016020">
    <property type="term" value="C:membrane"/>
    <property type="evidence" value="ECO:0007669"/>
    <property type="project" value="UniProtKB-SubCell"/>
</dbReference>
<dbReference type="InterPro" id="IPR036259">
    <property type="entry name" value="MFS_trans_sf"/>
</dbReference>
<dbReference type="Proteomes" id="UP000554235">
    <property type="component" value="Unassembled WGS sequence"/>
</dbReference>